<gene>
    <name evidence="4" type="ORF">LEP1GSC108_2849</name>
</gene>
<dbReference type="PANTHER" id="PTHR24126">
    <property type="entry name" value="ANKYRIN REPEAT, PH AND SEC7 DOMAIN CONTAINING PROTEIN SECG-RELATED"/>
    <property type="match status" value="1"/>
</dbReference>
<dbReference type="PROSITE" id="PS50088">
    <property type="entry name" value="ANK_REPEAT"/>
    <property type="match status" value="6"/>
</dbReference>
<organism evidence="4 5">
    <name type="scientific">Leptospira weilii str. UI 13098</name>
    <dbReference type="NCBI Taxonomy" id="1088542"/>
    <lineage>
        <taxon>Bacteria</taxon>
        <taxon>Pseudomonadati</taxon>
        <taxon>Spirochaetota</taxon>
        <taxon>Spirochaetia</taxon>
        <taxon>Leptospirales</taxon>
        <taxon>Leptospiraceae</taxon>
        <taxon>Leptospira</taxon>
    </lineage>
</organism>
<reference evidence="4 5" key="1">
    <citation type="submission" date="2013-01" db="EMBL/GenBank/DDBJ databases">
        <authorList>
            <person name="Harkins D.M."/>
            <person name="Durkin A.S."/>
            <person name="Brinkac L.M."/>
            <person name="Haft D.H."/>
            <person name="Selengut J.D."/>
            <person name="Sanka R."/>
            <person name="DePew J."/>
            <person name="Purushe J."/>
            <person name="Chanthongthip A."/>
            <person name="Lattana O."/>
            <person name="Phetsouvanh R."/>
            <person name="Newton P.N."/>
            <person name="Vinetz J.M."/>
            <person name="Sutton G.G."/>
            <person name="Nierman W.C."/>
            <person name="Fouts D.E."/>
        </authorList>
    </citation>
    <scope>NUCLEOTIDE SEQUENCE [LARGE SCALE GENOMIC DNA]</scope>
    <source>
        <strain evidence="4 5">UI 13098</strain>
    </source>
</reference>
<evidence type="ECO:0000313" key="4">
    <source>
        <dbReference type="EMBL" id="EMN90369.1"/>
    </source>
</evidence>
<dbReference type="SMART" id="SM00248">
    <property type="entry name" value="ANK"/>
    <property type="match status" value="7"/>
</dbReference>
<name>M6Q506_9LEPT</name>
<proteinExistence type="predicted"/>
<feature type="repeat" description="ANK" evidence="3">
    <location>
        <begin position="70"/>
        <end position="102"/>
    </location>
</feature>
<feature type="repeat" description="ANK" evidence="3">
    <location>
        <begin position="202"/>
        <end position="232"/>
    </location>
</feature>
<dbReference type="RefSeq" id="WP_004503193.1">
    <property type="nucleotide sequence ID" value="NZ_AHNU02000041.1"/>
</dbReference>
<dbReference type="PANTHER" id="PTHR24126:SF14">
    <property type="entry name" value="ANK_REP_REGION DOMAIN-CONTAINING PROTEIN"/>
    <property type="match status" value="1"/>
</dbReference>
<protein>
    <submittedName>
        <fullName evidence="4">Ankyrin repeat protein</fullName>
    </submittedName>
</protein>
<dbReference type="Gene3D" id="1.25.40.20">
    <property type="entry name" value="Ankyrin repeat-containing domain"/>
    <property type="match status" value="4"/>
</dbReference>
<dbReference type="Pfam" id="PF12796">
    <property type="entry name" value="Ank_2"/>
    <property type="match status" value="3"/>
</dbReference>
<evidence type="ECO:0000256" key="3">
    <source>
        <dbReference type="PROSITE-ProRule" id="PRU00023"/>
    </source>
</evidence>
<keyword evidence="5" id="KW-1185">Reference proteome</keyword>
<sequence length="326" mass="35744">MPKKSETFWDKLLVILAVMLLTWELRADGFRGEHAELFNTVRWGTLQELKSLVAQGKNIHGILKDSGYYSGRTLLHSACGREGLDVIEYLVSKGLDVNAQDDNGVTPLMIAADAGSSEKVQYLLSKGADPFAKNKSGETLLYYAAGGGLDWFVEDLIAAKIDPNASTQTGWTPLHSAASSGNKNVVEILMSKGADVKAKTNRGYTLIHLAIERHYTDLVQFLIQNGGDVNAKWLDYETAPLHLAVKENQPQIVLLLLTHGALPNIHYSGWGKVTPLHIAVGFNFVECAKILLEHGADPNIKDGLHKESSAELAKRMGHMSDLFKNK</sequence>
<evidence type="ECO:0000256" key="1">
    <source>
        <dbReference type="ARBA" id="ARBA00022737"/>
    </source>
</evidence>
<evidence type="ECO:0000256" key="2">
    <source>
        <dbReference type="ARBA" id="ARBA00023043"/>
    </source>
</evidence>
<comment type="caution">
    <text evidence="4">The sequence shown here is derived from an EMBL/GenBank/DDBJ whole genome shotgun (WGS) entry which is preliminary data.</text>
</comment>
<evidence type="ECO:0000313" key="5">
    <source>
        <dbReference type="Proteomes" id="UP000012118"/>
    </source>
</evidence>
<feature type="repeat" description="ANK" evidence="3">
    <location>
        <begin position="236"/>
        <end position="268"/>
    </location>
</feature>
<feature type="repeat" description="ANK" evidence="3">
    <location>
        <begin position="169"/>
        <end position="201"/>
    </location>
</feature>
<dbReference type="AlphaFoldDB" id="M6Q506"/>
<keyword evidence="2 3" id="KW-0040">ANK repeat</keyword>
<dbReference type="SUPFAM" id="SSF48403">
    <property type="entry name" value="Ankyrin repeat"/>
    <property type="match status" value="1"/>
</dbReference>
<dbReference type="PROSITE" id="PS50297">
    <property type="entry name" value="ANK_REP_REGION"/>
    <property type="match status" value="6"/>
</dbReference>
<dbReference type="EMBL" id="AHNU02000041">
    <property type="protein sequence ID" value="EMN90369.1"/>
    <property type="molecule type" value="Genomic_DNA"/>
</dbReference>
<dbReference type="InterPro" id="IPR036770">
    <property type="entry name" value="Ankyrin_rpt-contain_sf"/>
</dbReference>
<feature type="repeat" description="ANK" evidence="3">
    <location>
        <begin position="271"/>
        <end position="303"/>
    </location>
</feature>
<feature type="repeat" description="ANK" evidence="3">
    <location>
        <begin position="103"/>
        <end position="135"/>
    </location>
</feature>
<accession>M6Q506</accession>
<dbReference type="InterPro" id="IPR002110">
    <property type="entry name" value="Ankyrin_rpt"/>
</dbReference>
<keyword evidence="1" id="KW-0677">Repeat</keyword>
<dbReference type="Proteomes" id="UP000012118">
    <property type="component" value="Unassembled WGS sequence"/>
</dbReference>
<dbReference type="PRINTS" id="PR01415">
    <property type="entry name" value="ANKYRIN"/>
</dbReference>